<dbReference type="EMBL" id="JABCKV010000027">
    <property type="protein sequence ID" value="KAG5646085.1"/>
    <property type="molecule type" value="Genomic_DNA"/>
</dbReference>
<dbReference type="OrthoDB" id="20772at2759"/>
<reference evidence="3" key="1">
    <citation type="submission" date="2020-07" db="EMBL/GenBank/DDBJ databases">
        <authorList>
            <person name="Nieuwenhuis M."/>
            <person name="Van De Peppel L.J.J."/>
        </authorList>
    </citation>
    <scope>NUCLEOTIDE SEQUENCE</scope>
    <source>
        <strain evidence="3">AP01</strain>
        <tissue evidence="3">Mycelium</tissue>
    </source>
</reference>
<accession>A0A9P7GB40</accession>
<evidence type="ECO:0000313" key="3">
    <source>
        <dbReference type="EMBL" id="KAG5646085.1"/>
    </source>
</evidence>
<sequence length="311" mass="34081">MKLTNVLGTSQKVLENQFACLPSLKALAPIETPNLRGLPATPSTPKSGTTKPKHAPRTGKRAQAAAEQGRRERYAQVLFSELNHSVFKDGLPKETKLNWSKRLLTTAGRAKWHRSREGVQTTEIELAEKILDCDGQSPLHLCFDERPSKSSAPQSGYETLCRTKCVTWLAGLSTLNRKKATGDISKAARVMRKRPEIEITVRRYGRFSKSIDPDKCVCGACKEGRSVPLFTTRVPKTLNTPRTSKMASTRPQDSPQSIPRPSTSARPDSVSSNDIERVVYSVHDSGSESDSDIAILTSTMGSVTIVASETS</sequence>
<feature type="domain" description="SprT-like" evidence="2">
    <location>
        <begin position="76"/>
        <end position="136"/>
    </location>
</feature>
<name>A0A9P7GB40_9AGAR</name>
<reference evidence="3" key="2">
    <citation type="submission" date="2021-10" db="EMBL/GenBank/DDBJ databases">
        <title>Phylogenomics reveals ancestral predisposition of the termite-cultivated fungus Termitomyces towards a domesticated lifestyle.</title>
        <authorList>
            <person name="Auxier B."/>
            <person name="Grum-Grzhimaylo A."/>
            <person name="Cardenas M.E."/>
            <person name="Lodge J.D."/>
            <person name="Laessoe T."/>
            <person name="Pedersen O."/>
            <person name="Smith M.E."/>
            <person name="Kuyper T.W."/>
            <person name="Franco-Molano E.A."/>
            <person name="Baroni T.J."/>
            <person name="Aanen D.K."/>
        </authorList>
    </citation>
    <scope>NUCLEOTIDE SEQUENCE</scope>
    <source>
        <strain evidence="3">AP01</strain>
        <tissue evidence="3">Mycelium</tissue>
    </source>
</reference>
<dbReference type="InterPro" id="IPR006640">
    <property type="entry name" value="SprT-like_domain"/>
</dbReference>
<feature type="region of interest" description="Disordered" evidence="1">
    <location>
        <begin position="33"/>
        <end position="67"/>
    </location>
</feature>
<feature type="compositionally biased region" description="Polar residues" evidence="1">
    <location>
        <begin position="237"/>
        <end position="273"/>
    </location>
</feature>
<feature type="region of interest" description="Disordered" evidence="1">
    <location>
        <begin position="233"/>
        <end position="276"/>
    </location>
</feature>
<dbReference type="GO" id="GO:0006950">
    <property type="term" value="P:response to stress"/>
    <property type="evidence" value="ECO:0007669"/>
    <property type="project" value="UniProtKB-ARBA"/>
</dbReference>
<proteinExistence type="predicted"/>
<evidence type="ECO:0000259" key="2">
    <source>
        <dbReference type="Pfam" id="PF10263"/>
    </source>
</evidence>
<dbReference type="AlphaFoldDB" id="A0A9P7GB40"/>
<organism evidence="3 4">
    <name type="scientific">Asterophora parasitica</name>
    <dbReference type="NCBI Taxonomy" id="117018"/>
    <lineage>
        <taxon>Eukaryota</taxon>
        <taxon>Fungi</taxon>
        <taxon>Dikarya</taxon>
        <taxon>Basidiomycota</taxon>
        <taxon>Agaricomycotina</taxon>
        <taxon>Agaricomycetes</taxon>
        <taxon>Agaricomycetidae</taxon>
        <taxon>Agaricales</taxon>
        <taxon>Tricholomatineae</taxon>
        <taxon>Lyophyllaceae</taxon>
        <taxon>Asterophora</taxon>
    </lineage>
</organism>
<dbReference type="Proteomes" id="UP000775547">
    <property type="component" value="Unassembled WGS sequence"/>
</dbReference>
<keyword evidence="4" id="KW-1185">Reference proteome</keyword>
<protein>
    <recommendedName>
        <fullName evidence="2">SprT-like domain-containing protein</fullName>
    </recommendedName>
</protein>
<feature type="compositionally biased region" description="Basic residues" evidence="1">
    <location>
        <begin position="51"/>
        <end position="60"/>
    </location>
</feature>
<comment type="caution">
    <text evidence="3">The sequence shown here is derived from an EMBL/GenBank/DDBJ whole genome shotgun (WGS) entry which is preliminary data.</text>
</comment>
<evidence type="ECO:0000256" key="1">
    <source>
        <dbReference type="SAM" id="MobiDB-lite"/>
    </source>
</evidence>
<evidence type="ECO:0000313" key="4">
    <source>
        <dbReference type="Proteomes" id="UP000775547"/>
    </source>
</evidence>
<dbReference type="Pfam" id="PF10263">
    <property type="entry name" value="SprT-like"/>
    <property type="match status" value="1"/>
</dbReference>
<feature type="compositionally biased region" description="Low complexity" evidence="1">
    <location>
        <begin position="39"/>
        <end position="50"/>
    </location>
</feature>
<gene>
    <name evidence="3" type="ORF">DXG03_004508</name>
</gene>